<dbReference type="GO" id="GO:0008270">
    <property type="term" value="F:zinc ion binding"/>
    <property type="evidence" value="ECO:0007669"/>
    <property type="project" value="UniProtKB-KW"/>
</dbReference>
<dbReference type="EMBL" id="JYDT01000418">
    <property type="protein sequence ID" value="KRY80573.1"/>
    <property type="molecule type" value="Genomic_DNA"/>
</dbReference>
<dbReference type="PANTHER" id="PTHR47592:SF31">
    <property type="entry name" value="ZINC FINGER, CCHC-TYPE-RELATED"/>
    <property type="match status" value="1"/>
</dbReference>
<gene>
    <name evidence="3" type="primary">GIP</name>
    <name evidence="3" type="ORF">T4D_16337</name>
</gene>
<evidence type="ECO:0000259" key="2">
    <source>
        <dbReference type="PROSITE" id="PS50158"/>
    </source>
</evidence>
<keyword evidence="1" id="KW-0862">Zinc</keyword>
<dbReference type="AlphaFoldDB" id="A0A0V1F356"/>
<proteinExistence type="predicted"/>
<protein>
    <submittedName>
        <fullName evidence="3">Copia protein</fullName>
    </submittedName>
</protein>
<dbReference type="SMART" id="SM00343">
    <property type="entry name" value="ZnF_C2HC"/>
    <property type="match status" value="1"/>
</dbReference>
<dbReference type="Gene3D" id="4.10.60.10">
    <property type="entry name" value="Zinc finger, CCHC-type"/>
    <property type="match status" value="1"/>
</dbReference>
<dbReference type="InterPro" id="IPR036875">
    <property type="entry name" value="Znf_CCHC_sf"/>
</dbReference>
<dbReference type="SUPFAM" id="SSF57756">
    <property type="entry name" value="Retrovirus zinc finger-like domains"/>
    <property type="match status" value="1"/>
</dbReference>
<comment type="caution">
    <text evidence="3">The sequence shown here is derived from an EMBL/GenBank/DDBJ whole genome shotgun (WGS) entry which is preliminary data.</text>
</comment>
<keyword evidence="4" id="KW-1185">Reference proteome</keyword>
<name>A0A0V1F356_TRIPS</name>
<evidence type="ECO:0000313" key="4">
    <source>
        <dbReference type="Proteomes" id="UP000054995"/>
    </source>
</evidence>
<accession>A0A0V1F356</accession>
<dbReference type="InterPro" id="IPR001878">
    <property type="entry name" value="Znf_CCHC"/>
</dbReference>
<dbReference type="PROSITE" id="PS50158">
    <property type="entry name" value="ZF_CCHC"/>
    <property type="match status" value="1"/>
</dbReference>
<organism evidence="3 4">
    <name type="scientific">Trichinella pseudospiralis</name>
    <name type="common">Parasitic roundworm</name>
    <dbReference type="NCBI Taxonomy" id="6337"/>
    <lineage>
        <taxon>Eukaryota</taxon>
        <taxon>Metazoa</taxon>
        <taxon>Ecdysozoa</taxon>
        <taxon>Nematoda</taxon>
        <taxon>Enoplea</taxon>
        <taxon>Dorylaimia</taxon>
        <taxon>Trichinellida</taxon>
        <taxon>Trichinellidae</taxon>
        <taxon>Trichinella</taxon>
    </lineage>
</organism>
<keyword evidence="1" id="KW-0479">Metal-binding</keyword>
<dbReference type="GO" id="GO:0019899">
    <property type="term" value="F:enzyme binding"/>
    <property type="evidence" value="ECO:0007669"/>
    <property type="project" value="UniProtKB-ARBA"/>
</dbReference>
<dbReference type="InterPro" id="IPR054722">
    <property type="entry name" value="PolX-like_BBD"/>
</dbReference>
<dbReference type="PANTHER" id="PTHR47592">
    <property type="entry name" value="PBF68 PROTEIN"/>
    <property type="match status" value="1"/>
</dbReference>
<dbReference type="OrthoDB" id="6431929at2759"/>
<feature type="domain" description="CCHC-type" evidence="2">
    <location>
        <begin position="197"/>
        <end position="210"/>
    </location>
</feature>
<reference evidence="3 4" key="1">
    <citation type="submission" date="2015-01" db="EMBL/GenBank/DDBJ databases">
        <title>Evolution of Trichinella species and genotypes.</title>
        <authorList>
            <person name="Korhonen P.K."/>
            <person name="Edoardo P."/>
            <person name="Giuseppe L.R."/>
            <person name="Gasser R.B."/>
        </authorList>
    </citation>
    <scope>NUCLEOTIDE SEQUENCE [LARGE SCALE GENOMIC DNA]</scope>
    <source>
        <strain evidence="3">ISS470</strain>
    </source>
</reference>
<dbReference type="Proteomes" id="UP000054995">
    <property type="component" value="Unassembled WGS sequence"/>
</dbReference>
<evidence type="ECO:0000256" key="1">
    <source>
        <dbReference type="PROSITE-ProRule" id="PRU00047"/>
    </source>
</evidence>
<keyword evidence="1" id="KW-0863">Zinc-finger</keyword>
<evidence type="ECO:0000313" key="3">
    <source>
        <dbReference type="EMBL" id="KRY80573.1"/>
    </source>
</evidence>
<feature type="non-terminal residue" evidence="3">
    <location>
        <position position="376"/>
    </location>
</feature>
<sequence>MMDFKFQVDKLESANNWSRWKRQIQLVLRHHAVLEVATGKKVALMAPPAGSNAENLKKHEEALKAFEKEDTLAQLILVTEIWQKLTAVYEQSSGQRVDRLMEEFFKCAKAETEDMARLTGTQLPDLLLMSRIMSTLPQDYFEFKTVWESVPVGSVNLLIECLRLIEIRLPEKTTDPSVALTVKTDTKENVKKDRRNCFKCHRIGHLAKNCTMKTVRNAGQSQQSFGGESFFCYHAEDNRNTCRMWLADSGASQHMTRNKGYLSDFETFPKPVNVKVGNGDTIPAYGRGTVNFKVFIKGKWILNRMEDVWYVPKLGLNLFSIGKATEKGFNFTANAAGCTFRKNGCVKLSGVRNLNGVYELHMRVCIPEKPAYVHVS</sequence>
<dbReference type="GO" id="GO:0003676">
    <property type="term" value="F:nucleic acid binding"/>
    <property type="evidence" value="ECO:0007669"/>
    <property type="project" value="InterPro"/>
</dbReference>
<dbReference type="Pfam" id="PF22936">
    <property type="entry name" value="Pol_BBD"/>
    <property type="match status" value="1"/>
</dbReference>